<name>A0A0B5AQB3_9BACL</name>
<dbReference type="Proteomes" id="UP000031449">
    <property type="component" value="Chromosome"/>
</dbReference>
<evidence type="ECO:0000313" key="2">
    <source>
        <dbReference type="Proteomes" id="UP000031449"/>
    </source>
</evidence>
<proteinExistence type="predicted"/>
<dbReference type="KEGG" id="jeo:JMA_15000"/>
<protein>
    <submittedName>
        <fullName evidence="1">Uncharacterized protein</fullName>
    </submittedName>
</protein>
<gene>
    <name evidence="1" type="ORF">JMA_15000</name>
</gene>
<dbReference type="EMBL" id="CP009416">
    <property type="protein sequence ID" value="AJD90817.1"/>
    <property type="molecule type" value="Genomic_DNA"/>
</dbReference>
<sequence>MKKGLTLNILRIPVTSGVITVYIEGFNEDISKGTAYAELNNEHVSATGFNKKKTIVRAIAKLHHKSTIHQDHHQ</sequence>
<reference evidence="1 2" key="1">
    <citation type="submission" date="2014-08" db="EMBL/GenBank/DDBJ databases">
        <title>Complete genome of a marine bacteria Jeotgalibacillus malaysiensis.</title>
        <authorList>
            <person name="Yaakop A.S."/>
            <person name="Chan K.-G."/>
            <person name="Goh K.M."/>
        </authorList>
    </citation>
    <scope>NUCLEOTIDE SEQUENCE [LARGE SCALE GENOMIC DNA]</scope>
    <source>
        <strain evidence="1 2">D5</strain>
    </source>
</reference>
<keyword evidence="2" id="KW-1185">Reference proteome</keyword>
<accession>A0A0B5AQB3</accession>
<dbReference type="HOGENOM" id="CLU_2682888_0_0_9"/>
<dbReference type="OrthoDB" id="2361617at2"/>
<dbReference type="STRING" id="1508404.JMA_15000"/>
<organism evidence="1 2">
    <name type="scientific">Jeotgalibacillus malaysiensis</name>
    <dbReference type="NCBI Taxonomy" id="1508404"/>
    <lineage>
        <taxon>Bacteria</taxon>
        <taxon>Bacillati</taxon>
        <taxon>Bacillota</taxon>
        <taxon>Bacilli</taxon>
        <taxon>Bacillales</taxon>
        <taxon>Caryophanaceae</taxon>
        <taxon>Jeotgalibacillus</taxon>
    </lineage>
</organism>
<dbReference type="BioCyc" id="JESP1508404:G14D9-10755-MONOMER"/>
<evidence type="ECO:0000313" key="1">
    <source>
        <dbReference type="EMBL" id="AJD90817.1"/>
    </source>
</evidence>
<dbReference type="AlphaFoldDB" id="A0A0B5AQB3"/>